<keyword evidence="1" id="KW-0472">Membrane</keyword>
<keyword evidence="1" id="KW-1133">Transmembrane helix</keyword>
<dbReference type="SUPFAM" id="SSF55608">
    <property type="entry name" value="Homing endonucleases"/>
    <property type="match status" value="1"/>
</dbReference>
<dbReference type="EMBL" id="MG269479">
    <property type="protein sequence ID" value="AVI16625.1"/>
    <property type="molecule type" value="Genomic_DNA"/>
</dbReference>
<dbReference type="AlphaFoldDB" id="A0A343UW60"/>
<keyword evidence="2" id="KW-0496">Mitochondrion</keyword>
<organism evidence="2">
    <name type="scientific">Saccharomyces cerevisiae</name>
    <name type="common">Baker's yeast</name>
    <dbReference type="NCBI Taxonomy" id="4932"/>
    <lineage>
        <taxon>Eukaryota</taxon>
        <taxon>Fungi</taxon>
        <taxon>Dikarya</taxon>
        <taxon>Ascomycota</taxon>
        <taxon>Saccharomycotina</taxon>
        <taxon>Saccharomycetes</taxon>
        <taxon>Saccharomycetales</taxon>
        <taxon>Saccharomycetaceae</taxon>
        <taxon>Saccharomyces</taxon>
    </lineage>
</organism>
<keyword evidence="1" id="KW-0812">Transmembrane</keyword>
<dbReference type="InterPro" id="IPR027434">
    <property type="entry name" value="Homing_endonucl"/>
</dbReference>
<protein>
    <recommendedName>
        <fullName evidence="3">Homing endonuclease LAGLIDADG domain-containing protein</fullName>
    </recommendedName>
</protein>
<feature type="transmembrane region" description="Helical" evidence="1">
    <location>
        <begin position="106"/>
        <end position="127"/>
    </location>
</feature>
<proteinExistence type="predicted"/>
<reference evidence="2" key="1">
    <citation type="journal article" date="2017" name="Mitochondrial DNA Part B Resour">
        <title>Complete mitochondrial genomes of three Saccharomyces cerevisiae flor strains.</title>
        <authorList>
            <person name="Mardanov A.V."/>
            <person name="Beletsky A.V."/>
            <person name="Eldarov M.A."/>
            <person name="Tanashchuk T.N."/>
            <person name="Kishkovskaya S.A."/>
            <person name="Ravin N.V."/>
        </authorList>
    </citation>
    <scope>NUCLEOTIDE SEQUENCE</scope>
    <source>
        <strain evidence="2">I-30</strain>
    </source>
</reference>
<sequence length="128" mass="15194">MKQMFYFNSFIYGNTVLPVRYVKLEMFISNMNMKLLKKYKTIIKLINKCKMPKLNNAWLAGFTDGEGCFYTGKSKSFYYTSYIITQKYLANKIVFDMLLLLLQNKMMLNTVVLMIITKMIFMFYVLVV</sequence>
<accession>A0A343UW60</accession>
<geneLocation type="mitochondrion" evidence="2"/>
<evidence type="ECO:0008006" key="3">
    <source>
        <dbReference type="Google" id="ProtNLM"/>
    </source>
</evidence>
<evidence type="ECO:0000313" key="2">
    <source>
        <dbReference type="EMBL" id="AVI16625.1"/>
    </source>
</evidence>
<dbReference type="Gene3D" id="3.10.28.10">
    <property type="entry name" value="Homing endonucleases"/>
    <property type="match status" value="1"/>
</dbReference>
<evidence type="ECO:0000256" key="1">
    <source>
        <dbReference type="SAM" id="Phobius"/>
    </source>
</evidence>
<name>A0A343UW60_YEASX</name>